<sequence>MKNSVIADTGFWVALLNKDDAFHAQATTYLAGCRQTLVTTWPVITEACYMLLSRRGMQAVRQFLDMGSQGYFVIFPLEVEQLQHAATLMEKYADLPMDLADASMVLLAEALGHGRILSTDQRDFDCYRWKSRQPFENLLLPNV</sequence>
<dbReference type="InterPro" id="IPR029060">
    <property type="entry name" value="PIN-like_dom_sf"/>
</dbReference>
<dbReference type="InterPro" id="IPR002716">
    <property type="entry name" value="PIN_dom"/>
</dbReference>
<dbReference type="Proteomes" id="UP000192491">
    <property type="component" value="Unassembled WGS sequence"/>
</dbReference>
<protein>
    <submittedName>
        <fullName evidence="2">VapC toxin family PIN domain ribonuclease</fullName>
    </submittedName>
</protein>
<evidence type="ECO:0000259" key="1">
    <source>
        <dbReference type="Pfam" id="PF01850"/>
    </source>
</evidence>
<evidence type="ECO:0000313" key="3">
    <source>
        <dbReference type="Proteomes" id="UP000192491"/>
    </source>
</evidence>
<organism evidence="2 3">
    <name type="scientific">Thiothrix lacustris</name>
    <dbReference type="NCBI Taxonomy" id="525917"/>
    <lineage>
        <taxon>Bacteria</taxon>
        <taxon>Pseudomonadati</taxon>
        <taxon>Pseudomonadota</taxon>
        <taxon>Gammaproteobacteria</taxon>
        <taxon>Thiotrichales</taxon>
        <taxon>Thiotrichaceae</taxon>
        <taxon>Thiothrix</taxon>
    </lineage>
</organism>
<dbReference type="GO" id="GO:0004521">
    <property type="term" value="F:RNA endonuclease activity"/>
    <property type="evidence" value="ECO:0007669"/>
    <property type="project" value="InterPro"/>
</dbReference>
<reference evidence="2 3" key="1">
    <citation type="submission" date="2017-01" db="EMBL/GenBank/DDBJ databases">
        <title>Novel large sulfur bacteria in the metagenomes of groundwater-fed chemosynthetic microbial mats in the Lake Huron basin.</title>
        <authorList>
            <person name="Sharrar A.M."/>
            <person name="Flood B.E."/>
            <person name="Bailey J.V."/>
            <person name="Jones D.S."/>
            <person name="Biddanda B."/>
            <person name="Ruberg S.A."/>
            <person name="Marcus D.N."/>
            <person name="Dick G.J."/>
        </authorList>
    </citation>
    <scope>NUCLEOTIDE SEQUENCE [LARGE SCALE GENOMIC DNA]</scope>
    <source>
        <strain evidence="2">A8</strain>
    </source>
</reference>
<dbReference type="InterPro" id="IPR039018">
    <property type="entry name" value="VapC20-like"/>
</dbReference>
<comment type="caution">
    <text evidence="2">The sequence shown here is derived from an EMBL/GenBank/DDBJ whole genome shotgun (WGS) entry which is preliminary data.</text>
</comment>
<dbReference type="SUPFAM" id="SSF88723">
    <property type="entry name" value="PIN domain-like"/>
    <property type="match status" value="1"/>
</dbReference>
<dbReference type="AlphaFoldDB" id="A0A1Y1QEE5"/>
<dbReference type="Gene3D" id="3.40.50.1010">
    <property type="entry name" value="5'-nuclease"/>
    <property type="match status" value="1"/>
</dbReference>
<feature type="domain" description="PIN" evidence="1">
    <location>
        <begin position="6"/>
        <end position="124"/>
    </location>
</feature>
<dbReference type="GO" id="GO:0016075">
    <property type="term" value="P:rRNA catabolic process"/>
    <property type="evidence" value="ECO:0007669"/>
    <property type="project" value="TreeGrafter"/>
</dbReference>
<dbReference type="PANTHER" id="PTHR42188">
    <property type="entry name" value="23S RRNA-SPECIFIC ENDONUCLEASE VAPC20"/>
    <property type="match status" value="1"/>
</dbReference>
<name>A0A1Y1QEE5_9GAMM</name>
<proteinExistence type="predicted"/>
<dbReference type="EMBL" id="MTEJ01000385">
    <property type="protein sequence ID" value="OQX03714.1"/>
    <property type="molecule type" value="Genomic_DNA"/>
</dbReference>
<dbReference type="Pfam" id="PF01850">
    <property type="entry name" value="PIN"/>
    <property type="match status" value="1"/>
</dbReference>
<gene>
    <name evidence="2" type="ORF">BWK73_38595</name>
</gene>
<accession>A0A1Y1QEE5</accession>
<dbReference type="PANTHER" id="PTHR42188:SF1">
    <property type="entry name" value="23S RRNA-SPECIFIC ENDONUCLEASE VAPC20"/>
    <property type="match status" value="1"/>
</dbReference>
<evidence type="ECO:0000313" key="2">
    <source>
        <dbReference type="EMBL" id="OQX03714.1"/>
    </source>
</evidence>